<dbReference type="InterPro" id="IPR018110">
    <property type="entry name" value="Mandel_Rmase/mucon_lact_enz_CS"/>
</dbReference>
<evidence type="ECO:0000256" key="3">
    <source>
        <dbReference type="ARBA" id="ARBA00022842"/>
    </source>
</evidence>
<keyword evidence="3" id="KW-0460">Magnesium</keyword>
<comment type="caution">
    <text evidence="9">The sequence shown here is derived from an EMBL/GenBank/DDBJ whole genome shotgun (WGS) entry which is preliminary data.</text>
</comment>
<dbReference type="GO" id="GO:0050032">
    <property type="term" value="F:L-rhamnonate dehydratase activity"/>
    <property type="evidence" value="ECO:0007669"/>
    <property type="project" value="UniProtKB-EC"/>
</dbReference>
<dbReference type="Pfam" id="PF02746">
    <property type="entry name" value="MR_MLE_N"/>
    <property type="match status" value="1"/>
</dbReference>
<accession>A0AAW5R2L7</accession>
<organism evidence="9 10">
    <name type="scientific">Microbaculum marinisediminis</name>
    <dbReference type="NCBI Taxonomy" id="2931392"/>
    <lineage>
        <taxon>Bacteria</taxon>
        <taxon>Pseudomonadati</taxon>
        <taxon>Pseudomonadota</taxon>
        <taxon>Alphaproteobacteria</taxon>
        <taxon>Hyphomicrobiales</taxon>
        <taxon>Tepidamorphaceae</taxon>
        <taxon>Microbaculum</taxon>
    </lineage>
</organism>
<dbReference type="RefSeq" id="WP_261616949.1">
    <property type="nucleotide sequence ID" value="NZ_JALIDZ010000007.1"/>
</dbReference>
<dbReference type="PROSITE" id="PS00908">
    <property type="entry name" value="MR_MLE_1"/>
    <property type="match status" value="1"/>
</dbReference>
<dbReference type="SMART" id="SM00922">
    <property type="entry name" value="MR_MLE"/>
    <property type="match status" value="1"/>
</dbReference>
<dbReference type="InterPro" id="IPR013341">
    <property type="entry name" value="Mandelate_racemase_N_dom"/>
</dbReference>
<protein>
    <recommendedName>
        <fullName evidence="7">L-rhamnonate dehydratase</fullName>
        <ecNumber evidence="6">4.2.1.90</ecNumber>
    </recommendedName>
</protein>
<evidence type="ECO:0000256" key="6">
    <source>
        <dbReference type="ARBA" id="ARBA00067087"/>
    </source>
</evidence>
<reference evidence="9 10" key="1">
    <citation type="submission" date="2022-04" db="EMBL/GenBank/DDBJ databases">
        <authorList>
            <person name="Ye Y.-Q."/>
            <person name="Du Z.-J."/>
        </authorList>
    </citation>
    <scope>NUCLEOTIDE SEQUENCE [LARGE SCALE GENOMIC DNA]</scope>
    <source>
        <strain evidence="9 10">A6E488</strain>
    </source>
</reference>
<dbReference type="SFLD" id="SFLDG00179">
    <property type="entry name" value="mandelate_racemase"/>
    <property type="match status" value="1"/>
</dbReference>
<evidence type="ECO:0000259" key="8">
    <source>
        <dbReference type="SMART" id="SM00922"/>
    </source>
</evidence>
<dbReference type="SUPFAM" id="SSF54826">
    <property type="entry name" value="Enolase N-terminal domain-like"/>
    <property type="match status" value="1"/>
</dbReference>
<dbReference type="InterPro" id="IPR029017">
    <property type="entry name" value="Enolase-like_N"/>
</dbReference>
<dbReference type="AlphaFoldDB" id="A0AAW5R2L7"/>
<dbReference type="InterPro" id="IPR036849">
    <property type="entry name" value="Enolase-like_C_sf"/>
</dbReference>
<dbReference type="Pfam" id="PF13378">
    <property type="entry name" value="MR_MLE_C"/>
    <property type="match status" value="1"/>
</dbReference>
<dbReference type="InterPro" id="IPR013342">
    <property type="entry name" value="Mandelate_racemase_C"/>
</dbReference>
<proteinExistence type="inferred from homology"/>
<sequence>MDALYEAGDRTLVGAMGLFNKPISASGEDVFAVIVRVTAENGMTGLGIVGLGSEALASIIETRLAPLVLGRSAFDVELVWEMMFRSTINIGRKGLVLEAISGLDIALWDIMGKTTQRPVFDLLGGRTREKIRAYASAGYAMDDLDQVVDMAKGYREAGFTAMKMRFGWGPRDGRAGMRRNVEMVRRLREAIGDDMELMTDAYMGWTLQYALEMLPLLEPYDIAWLEEPLIPEDYDGYARLRSATKIAIAGGEHEFTRYGFKQLIANGCVDIVQLDVNRCGGFTEARKIVALAQAFNLPVVPHAPDIHNVHLVMSHIGIPLIEHFPHHGRDGDTFLGELVTGAPEVRDGYMYVEDKPGLGVEINTSVVPL</sequence>
<evidence type="ECO:0000256" key="1">
    <source>
        <dbReference type="ARBA" id="ARBA00001946"/>
    </source>
</evidence>
<evidence type="ECO:0000256" key="5">
    <source>
        <dbReference type="ARBA" id="ARBA00063011"/>
    </source>
</evidence>
<dbReference type="EC" id="4.2.1.90" evidence="6"/>
<gene>
    <name evidence="9" type="ORF">MUB46_16065</name>
</gene>
<keyword evidence="2" id="KW-0479">Metal-binding</keyword>
<comment type="subunit">
    <text evidence="5">Homooctamer; tetramer of dimers.</text>
</comment>
<evidence type="ECO:0000256" key="7">
    <source>
        <dbReference type="ARBA" id="ARBA00074351"/>
    </source>
</evidence>
<dbReference type="Gene3D" id="3.30.390.10">
    <property type="entry name" value="Enolase-like, N-terminal domain"/>
    <property type="match status" value="1"/>
</dbReference>
<feature type="domain" description="Mandelate racemase/muconate lactonizing enzyme C-terminal" evidence="8">
    <location>
        <begin position="144"/>
        <end position="247"/>
    </location>
</feature>
<evidence type="ECO:0000313" key="10">
    <source>
        <dbReference type="Proteomes" id="UP001320898"/>
    </source>
</evidence>
<dbReference type="SFLD" id="SFLDS00001">
    <property type="entry name" value="Enolase"/>
    <property type="match status" value="1"/>
</dbReference>
<dbReference type="InterPro" id="IPR029065">
    <property type="entry name" value="Enolase_C-like"/>
</dbReference>
<dbReference type="InterPro" id="IPR046945">
    <property type="entry name" value="RHMD-like"/>
</dbReference>
<dbReference type="GO" id="GO:0016052">
    <property type="term" value="P:carbohydrate catabolic process"/>
    <property type="evidence" value="ECO:0007669"/>
    <property type="project" value="TreeGrafter"/>
</dbReference>
<dbReference type="SUPFAM" id="SSF51604">
    <property type="entry name" value="Enolase C-terminal domain-like"/>
    <property type="match status" value="1"/>
</dbReference>
<comment type="similarity">
    <text evidence="4">Belongs to the mandelate racemase/muconate lactonizing enzyme family. RhamD subfamily.</text>
</comment>
<name>A0AAW5R2L7_9HYPH</name>
<dbReference type="PANTHER" id="PTHR13794:SF58">
    <property type="entry name" value="MITOCHONDRIAL ENOLASE SUPERFAMILY MEMBER 1"/>
    <property type="match status" value="1"/>
</dbReference>
<dbReference type="Gene3D" id="3.20.20.120">
    <property type="entry name" value="Enolase-like C-terminal domain"/>
    <property type="match status" value="1"/>
</dbReference>
<dbReference type="Proteomes" id="UP001320898">
    <property type="component" value="Unassembled WGS sequence"/>
</dbReference>
<dbReference type="EMBL" id="JALIDZ010000007">
    <property type="protein sequence ID" value="MCT8973377.1"/>
    <property type="molecule type" value="Genomic_DNA"/>
</dbReference>
<comment type="cofactor">
    <cofactor evidence="1">
        <name>Mg(2+)</name>
        <dbReference type="ChEBI" id="CHEBI:18420"/>
    </cofactor>
</comment>
<keyword evidence="10" id="KW-1185">Reference proteome</keyword>
<dbReference type="GO" id="GO:0009063">
    <property type="term" value="P:amino acid catabolic process"/>
    <property type="evidence" value="ECO:0007669"/>
    <property type="project" value="InterPro"/>
</dbReference>
<evidence type="ECO:0000256" key="4">
    <source>
        <dbReference type="ARBA" id="ARBA00061339"/>
    </source>
</evidence>
<dbReference type="PANTHER" id="PTHR13794">
    <property type="entry name" value="ENOLASE SUPERFAMILY, MANDELATE RACEMASE"/>
    <property type="match status" value="1"/>
</dbReference>
<dbReference type="GO" id="GO:0000287">
    <property type="term" value="F:magnesium ion binding"/>
    <property type="evidence" value="ECO:0007669"/>
    <property type="project" value="TreeGrafter"/>
</dbReference>
<evidence type="ECO:0000313" key="9">
    <source>
        <dbReference type="EMBL" id="MCT8973377.1"/>
    </source>
</evidence>
<dbReference type="FunFam" id="3.20.20.120:FF:000005">
    <property type="entry name" value="Putative L-rhamnonate dehydratase"/>
    <property type="match status" value="1"/>
</dbReference>
<evidence type="ECO:0000256" key="2">
    <source>
        <dbReference type="ARBA" id="ARBA00022723"/>
    </source>
</evidence>